<accession>A0A6M3L775</accession>
<dbReference type="AlphaFoldDB" id="A0A6M3L775"/>
<organism evidence="1">
    <name type="scientific">viral metagenome</name>
    <dbReference type="NCBI Taxonomy" id="1070528"/>
    <lineage>
        <taxon>unclassified sequences</taxon>
        <taxon>metagenomes</taxon>
        <taxon>organismal metagenomes</taxon>
    </lineage>
</organism>
<proteinExistence type="predicted"/>
<reference evidence="1" key="1">
    <citation type="submission" date="2020-03" db="EMBL/GenBank/DDBJ databases">
        <title>The deep terrestrial virosphere.</title>
        <authorList>
            <person name="Holmfeldt K."/>
            <person name="Nilsson E."/>
            <person name="Simone D."/>
            <person name="Lopez-Fernandez M."/>
            <person name="Wu X."/>
            <person name="de Brujin I."/>
            <person name="Lundin D."/>
            <person name="Andersson A."/>
            <person name="Bertilsson S."/>
            <person name="Dopson M."/>
        </authorList>
    </citation>
    <scope>NUCLEOTIDE SEQUENCE</scope>
    <source>
        <strain evidence="1">MM415B03559</strain>
    </source>
</reference>
<gene>
    <name evidence="1" type="ORF">MM415B03559_0004</name>
</gene>
<dbReference type="EMBL" id="MT142939">
    <property type="protein sequence ID" value="QJA90807.1"/>
    <property type="molecule type" value="Genomic_DNA"/>
</dbReference>
<evidence type="ECO:0000313" key="1">
    <source>
        <dbReference type="EMBL" id="QJA90807.1"/>
    </source>
</evidence>
<name>A0A6M3L775_9ZZZZ</name>
<sequence>MLFDNIPIDKIGKAFVDLAQYQWENYGEILQRPPGMLGEDTMPLPPVINAPDYEELEEIKLEKFMRQRPHHPKRVK</sequence>
<protein>
    <submittedName>
        <fullName evidence="1">Uncharacterized protein</fullName>
    </submittedName>
</protein>